<protein>
    <recommendedName>
        <fullName evidence="1">F-box domain-containing protein</fullName>
    </recommendedName>
</protein>
<dbReference type="Proteomes" id="UP000308549">
    <property type="component" value="Unassembled WGS sequence"/>
</dbReference>
<dbReference type="SUPFAM" id="SSF52047">
    <property type="entry name" value="RNI-like"/>
    <property type="match status" value="1"/>
</dbReference>
<keyword evidence="3" id="KW-1185">Reference proteome</keyword>
<dbReference type="PROSITE" id="PS50181">
    <property type="entry name" value="FBOX"/>
    <property type="match status" value="1"/>
</dbReference>
<proteinExistence type="predicted"/>
<gene>
    <name evidence="2" type="ORF">B0A50_02562</name>
</gene>
<dbReference type="CDD" id="cd09917">
    <property type="entry name" value="F-box_SF"/>
    <property type="match status" value="1"/>
</dbReference>
<dbReference type="OrthoDB" id="5422579at2759"/>
<dbReference type="InterPro" id="IPR001810">
    <property type="entry name" value="F-box_dom"/>
</dbReference>
<reference evidence="2 3" key="1">
    <citation type="submission" date="2017-03" db="EMBL/GenBank/DDBJ databases">
        <title>Genomes of endolithic fungi from Antarctica.</title>
        <authorList>
            <person name="Coleine C."/>
            <person name="Masonjones S."/>
            <person name="Stajich J.E."/>
        </authorList>
    </citation>
    <scope>NUCLEOTIDE SEQUENCE [LARGE SCALE GENOMIC DNA]</scope>
    <source>
        <strain evidence="2 3">CCFEE 6315</strain>
    </source>
</reference>
<dbReference type="Pfam" id="PF00646">
    <property type="entry name" value="F-box"/>
    <property type="match status" value="1"/>
</dbReference>
<name>A0A4U0U7X3_9PEZI</name>
<sequence length="404" mass="46412">MTSSPLLDLPSEVLGLICDHLEHLDVGHLRLTCHEIAAKLFNTFTTLHFRTFAVNVSPRGLERLDVLESNHSTFANAVQTLSISPVSQKPRLNTSEWRAWSEFWPQGYWSAVEKEFADNDQAVREPFLDAQVLHKLMKTTKRLSAIEIGEQTSYEDLLYGLPHTAVWPITLKGPSGRNVNAVSHALYVVIDLLTRERADDHGLERLQAGVKEGFRRPSDGVNYEVFQHFGLRAGNGLGAVTRLTDLDLSIELPLWWPEFTSDSLSQVLKCLPRLKKLRLELWYSAATKYHCSEMYTHVFNECSLPELEKLHLVKGTCKGSVFCEFLKRHRGKLKDLWLSRMVFWETDWRRDLRPKLEEELQNLDQLYFHLVDVEQGVLRSSGPEQEWRADIYGPTSTRIPLTAF</sequence>
<evidence type="ECO:0000313" key="3">
    <source>
        <dbReference type="Proteomes" id="UP000308549"/>
    </source>
</evidence>
<comment type="caution">
    <text evidence="2">The sequence shown here is derived from an EMBL/GenBank/DDBJ whole genome shotgun (WGS) entry which is preliminary data.</text>
</comment>
<accession>A0A4U0U7X3</accession>
<evidence type="ECO:0000259" key="1">
    <source>
        <dbReference type="PROSITE" id="PS50181"/>
    </source>
</evidence>
<dbReference type="EMBL" id="NAJL01000011">
    <property type="protein sequence ID" value="TKA30335.1"/>
    <property type="molecule type" value="Genomic_DNA"/>
</dbReference>
<organism evidence="2 3">
    <name type="scientific">Salinomyces thailandicus</name>
    <dbReference type="NCBI Taxonomy" id="706561"/>
    <lineage>
        <taxon>Eukaryota</taxon>
        <taxon>Fungi</taxon>
        <taxon>Dikarya</taxon>
        <taxon>Ascomycota</taxon>
        <taxon>Pezizomycotina</taxon>
        <taxon>Dothideomycetes</taxon>
        <taxon>Dothideomycetidae</taxon>
        <taxon>Mycosphaerellales</taxon>
        <taxon>Teratosphaeriaceae</taxon>
        <taxon>Salinomyces</taxon>
    </lineage>
</organism>
<feature type="domain" description="F-box" evidence="1">
    <location>
        <begin position="3"/>
        <end position="52"/>
    </location>
</feature>
<dbReference type="AlphaFoldDB" id="A0A4U0U7X3"/>
<evidence type="ECO:0000313" key="2">
    <source>
        <dbReference type="EMBL" id="TKA30335.1"/>
    </source>
</evidence>